<sequence length="215" mass="25091">MLTLEAYKMPSNMSDKKISFSLYFLEKINPLSHDFKVFYQKCVKHAYYKKGEFLNSSGTICNKLFYIKKGIIRGFHIIEKKEITTWLSSDNELVTSITGFFKNTSAKESMQAIEDTYVEYLEYNDFQKALDKFPEMTKIFTSLLIEYYIHAENRTLISRIPSAKGRFNHFLKAGNAFLLDRAPHKYLASLLSMRPETFSRLLSTYQIDLVSEIQS</sequence>
<reference evidence="3" key="1">
    <citation type="journal article" date="2019" name="Int. J. Syst. Evol. Microbiol.">
        <title>The Global Catalogue of Microorganisms (GCM) 10K type strain sequencing project: providing services to taxonomists for standard genome sequencing and annotation.</title>
        <authorList>
            <consortium name="The Broad Institute Genomics Platform"/>
            <consortium name="The Broad Institute Genome Sequencing Center for Infectious Disease"/>
            <person name="Wu L."/>
            <person name="Ma J."/>
        </authorList>
    </citation>
    <scope>NUCLEOTIDE SEQUENCE [LARGE SCALE GENOMIC DNA]</scope>
    <source>
        <strain evidence="3">JCM 17111</strain>
    </source>
</reference>
<evidence type="ECO:0000259" key="1">
    <source>
        <dbReference type="Pfam" id="PF00027"/>
    </source>
</evidence>
<evidence type="ECO:0000313" key="2">
    <source>
        <dbReference type="EMBL" id="GAA3581843.1"/>
    </source>
</evidence>
<protein>
    <recommendedName>
        <fullName evidence="1">Cyclic nucleotide-binding domain-containing protein</fullName>
    </recommendedName>
</protein>
<dbReference type="InterPro" id="IPR018490">
    <property type="entry name" value="cNMP-bd_dom_sf"/>
</dbReference>
<proteinExistence type="predicted"/>
<dbReference type="InterPro" id="IPR000595">
    <property type="entry name" value="cNMP-bd_dom"/>
</dbReference>
<name>A0ABP6YJH6_9FLAO</name>
<dbReference type="InterPro" id="IPR014710">
    <property type="entry name" value="RmlC-like_jellyroll"/>
</dbReference>
<dbReference type="Proteomes" id="UP001500954">
    <property type="component" value="Unassembled WGS sequence"/>
</dbReference>
<dbReference type="SUPFAM" id="SSF51206">
    <property type="entry name" value="cAMP-binding domain-like"/>
    <property type="match status" value="1"/>
</dbReference>
<keyword evidence="3" id="KW-1185">Reference proteome</keyword>
<feature type="domain" description="Cyclic nucleotide-binding" evidence="1">
    <location>
        <begin position="47"/>
        <end position="132"/>
    </location>
</feature>
<gene>
    <name evidence="2" type="ORF">GCM10022395_32990</name>
</gene>
<dbReference type="Pfam" id="PF00027">
    <property type="entry name" value="cNMP_binding"/>
    <property type="match status" value="1"/>
</dbReference>
<comment type="caution">
    <text evidence="2">The sequence shown here is derived from an EMBL/GenBank/DDBJ whole genome shotgun (WGS) entry which is preliminary data.</text>
</comment>
<organism evidence="2 3">
    <name type="scientific">Snuella lapsa</name>
    <dbReference type="NCBI Taxonomy" id="870481"/>
    <lineage>
        <taxon>Bacteria</taxon>
        <taxon>Pseudomonadati</taxon>
        <taxon>Bacteroidota</taxon>
        <taxon>Flavobacteriia</taxon>
        <taxon>Flavobacteriales</taxon>
        <taxon>Flavobacteriaceae</taxon>
        <taxon>Snuella</taxon>
    </lineage>
</organism>
<accession>A0ABP6YJH6</accession>
<evidence type="ECO:0000313" key="3">
    <source>
        <dbReference type="Proteomes" id="UP001500954"/>
    </source>
</evidence>
<dbReference type="Gene3D" id="2.60.120.10">
    <property type="entry name" value="Jelly Rolls"/>
    <property type="match status" value="1"/>
</dbReference>
<dbReference type="EMBL" id="BAABCY010000086">
    <property type="protein sequence ID" value="GAA3581843.1"/>
    <property type="molecule type" value="Genomic_DNA"/>
</dbReference>